<dbReference type="FunFam" id="1.10.8.50:FF:000003">
    <property type="entry name" value="Formamidopyrimidine-DNA glycosylase"/>
    <property type="match status" value="1"/>
</dbReference>
<comment type="catalytic activity">
    <reaction evidence="15">
        <text>2'-deoxyribonucleotide-(2'-deoxyribose 5'-phosphate)-2'-deoxyribonucleotide-DNA = a 3'-end 2'-deoxyribonucleotide-(2,3-dehydro-2,3-deoxyribose 5'-phosphate)-DNA + a 5'-end 5'-phospho-2'-deoxyribonucleoside-DNA + H(+)</text>
        <dbReference type="Rhea" id="RHEA:66592"/>
        <dbReference type="Rhea" id="RHEA-COMP:13180"/>
        <dbReference type="Rhea" id="RHEA-COMP:16897"/>
        <dbReference type="Rhea" id="RHEA-COMP:17067"/>
        <dbReference type="ChEBI" id="CHEBI:15378"/>
        <dbReference type="ChEBI" id="CHEBI:136412"/>
        <dbReference type="ChEBI" id="CHEBI:157695"/>
        <dbReference type="ChEBI" id="CHEBI:167181"/>
        <dbReference type="EC" id="4.2.99.18"/>
    </reaction>
</comment>
<keyword evidence="11" id="KW-0234">DNA repair</keyword>
<dbReference type="Gene3D" id="3.20.190.10">
    <property type="entry name" value="MutM-like, N-terminal"/>
    <property type="match status" value="1"/>
</dbReference>
<comment type="cofactor">
    <cofactor evidence="2">
        <name>Zn(2+)</name>
        <dbReference type="ChEBI" id="CHEBI:29105"/>
    </cofactor>
</comment>
<evidence type="ECO:0000256" key="5">
    <source>
        <dbReference type="ARBA" id="ARBA00022723"/>
    </source>
</evidence>
<name>A0A3B0T2C9_9ZZZZ</name>
<keyword evidence="7" id="KW-0863">Zinc-finger</keyword>
<keyword evidence="6" id="KW-0227">DNA damage</keyword>
<dbReference type="SMART" id="SM01232">
    <property type="entry name" value="H2TH"/>
    <property type="match status" value="1"/>
</dbReference>
<dbReference type="InterPro" id="IPR015887">
    <property type="entry name" value="DNA_glyclase_Znf_dom_DNA_BS"/>
</dbReference>
<feature type="domain" description="Formamidopyrimidine-DNA glycosylase catalytic" evidence="17">
    <location>
        <begin position="2"/>
        <end position="143"/>
    </location>
</feature>
<dbReference type="SUPFAM" id="SSF46946">
    <property type="entry name" value="S13-like H2TH domain"/>
    <property type="match status" value="1"/>
</dbReference>
<evidence type="ECO:0000313" key="18">
    <source>
        <dbReference type="EMBL" id="VAW10203.1"/>
    </source>
</evidence>
<dbReference type="AlphaFoldDB" id="A0A3B0T2C9"/>
<dbReference type="Gene3D" id="1.10.8.50">
    <property type="match status" value="1"/>
</dbReference>
<dbReference type="EC" id="3.2.2.23" evidence="18"/>
<dbReference type="GO" id="GO:0003684">
    <property type="term" value="F:damaged DNA binding"/>
    <property type="evidence" value="ECO:0007669"/>
    <property type="project" value="InterPro"/>
</dbReference>
<dbReference type="GO" id="GO:0034039">
    <property type="term" value="F:8-oxo-7,8-dihydroguanine DNA N-glycosylase activity"/>
    <property type="evidence" value="ECO:0007669"/>
    <property type="project" value="TreeGrafter"/>
</dbReference>
<comment type="subunit">
    <text evidence="4">Monomer.</text>
</comment>
<dbReference type="InterPro" id="IPR015886">
    <property type="entry name" value="H2TH_FPG"/>
</dbReference>
<feature type="domain" description="FPG-type" evidence="16">
    <location>
        <begin position="272"/>
        <end position="308"/>
    </location>
</feature>
<dbReference type="InterPro" id="IPR035937">
    <property type="entry name" value="FPG_N"/>
</dbReference>
<dbReference type="Pfam" id="PF06831">
    <property type="entry name" value="H2TH"/>
    <property type="match status" value="1"/>
</dbReference>
<keyword evidence="12" id="KW-0456">Lyase</keyword>
<sequence>MPELPEVETVVRALRGVMEGARIARVEVRRDGLRFPFPQRFGPRLEGREIVRMTRRAKYILATLDDDATLLVHLGMTGRFIVEAGEGFGAPGRHHNEEGTAFPHEHIVFHLAGSAARPNARPNARPDASPGARIGYIDPRRFGIMDLVAPGGLAGHRLLAALGVEALGPDLTRAYLQGAFAGKRAPLKAALLDQRIIAGLGNIYVCEALHRAGLAPGRAAGTLAGAGAAKALDRLIGAIVRTLNDAIAAGGSTLRDFAGPNGNSGYFQHDFRVYGRGGQPCPNLACGDMIHRMAQSGRSTYFCPACQK</sequence>
<dbReference type="InterPro" id="IPR012319">
    <property type="entry name" value="FPG_cat"/>
</dbReference>
<dbReference type="InterPro" id="IPR010663">
    <property type="entry name" value="Znf_FPG/IleRS"/>
</dbReference>
<evidence type="ECO:0000256" key="11">
    <source>
        <dbReference type="ARBA" id="ARBA00023204"/>
    </source>
</evidence>
<evidence type="ECO:0000256" key="3">
    <source>
        <dbReference type="ARBA" id="ARBA00009409"/>
    </source>
</evidence>
<evidence type="ECO:0000259" key="17">
    <source>
        <dbReference type="PROSITE" id="PS51068"/>
    </source>
</evidence>
<keyword evidence="9" id="KW-0862">Zinc</keyword>
<evidence type="ECO:0000256" key="8">
    <source>
        <dbReference type="ARBA" id="ARBA00022801"/>
    </source>
</evidence>
<dbReference type="InterPro" id="IPR020629">
    <property type="entry name" value="FPG_Glyclase"/>
</dbReference>
<dbReference type="PANTHER" id="PTHR22993">
    <property type="entry name" value="FORMAMIDOPYRIMIDINE-DNA GLYCOSYLASE"/>
    <property type="match status" value="1"/>
</dbReference>
<dbReference type="NCBIfam" id="NF002211">
    <property type="entry name" value="PRK01103.1"/>
    <property type="match status" value="1"/>
</dbReference>
<keyword evidence="10" id="KW-0238">DNA-binding</keyword>
<organism evidence="18">
    <name type="scientific">hydrothermal vent metagenome</name>
    <dbReference type="NCBI Taxonomy" id="652676"/>
    <lineage>
        <taxon>unclassified sequences</taxon>
        <taxon>metagenomes</taxon>
        <taxon>ecological metagenomes</taxon>
    </lineage>
</organism>
<evidence type="ECO:0000256" key="4">
    <source>
        <dbReference type="ARBA" id="ARBA00011245"/>
    </source>
</evidence>
<accession>A0A3B0T2C9</accession>
<evidence type="ECO:0000256" key="2">
    <source>
        <dbReference type="ARBA" id="ARBA00001947"/>
    </source>
</evidence>
<reference evidence="18" key="1">
    <citation type="submission" date="2018-06" db="EMBL/GenBank/DDBJ databases">
        <authorList>
            <person name="Zhirakovskaya E."/>
        </authorList>
    </citation>
    <scope>NUCLEOTIDE SEQUENCE</scope>
</reference>
<comment type="catalytic activity">
    <reaction evidence="1">
        <text>Hydrolysis of DNA containing ring-opened 7-methylguanine residues, releasing 2,6-diamino-4-hydroxy-5-(N-methyl)formamidopyrimidine.</text>
        <dbReference type="EC" id="3.2.2.23"/>
    </reaction>
</comment>
<dbReference type="InterPro" id="IPR010979">
    <property type="entry name" value="Ribosomal_uS13-like_H2TH"/>
</dbReference>
<dbReference type="GO" id="GO:0006284">
    <property type="term" value="P:base-excision repair"/>
    <property type="evidence" value="ECO:0007669"/>
    <property type="project" value="InterPro"/>
</dbReference>
<evidence type="ECO:0000256" key="6">
    <source>
        <dbReference type="ARBA" id="ARBA00022763"/>
    </source>
</evidence>
<dbReference type="PROSITE" id="PS01242">
    <property type="entry name" value="ZF_FPG_1"/>
    <property type="match status" value="1"/>
</dbReference>
<evidence type="ECO:0000259" key="16">
    <source>
        <dbReference type="PROSITE" id="PS51066"/>
    </source>
</evidence>
<keyword evidence="13" id="KW-0511">Multifunctional enzyme</keyword>
<evidence type="ECO:0000256" key="7">
    <source>
        <dbReference type="ARBA" id="ARBA00022771"/>
    </source>
</evidence>
<dbReference type="Pfam" id="PF06827">
    <property type="entry name" value="zf-FPG_IleRS"/>
    <property type="match status" value="1"/>
</dbReference>
<dbReference type="PROSITE" id="PS51068">
    <property type="entry name" value="FPG_CAT"/>
    <property type="match status" value="1"/>
</dbReference>
<evidence type="ECO:0000256" key="14">
    <source>
        <dbReference type="ARBA" id="ARBA00023295"/>
    </source>
</evidence>
<dbReference type="SUPFAM" id="SSF57716">
    <property type="entry name" value="Glucocorticoid receptor-like (DNA-binding domain)"/>
    <property type="match status" value="1"/>
</dbReference>
<dbReference type="CDD" id="cd08966">
    <property type="entry name" value="EcFpg-like_N"/>
    <property type="match status" value="1"/>
</dbReference>
<evidence type="ECO:0000256" key="9">
    <source>
        <dbReference type="ARBA" id="ARBA00022833"/>
    </source>
</evidence>
<dbReference type="GO" id="GO:0140078">
    <property type="term" value="F:class I DNA-(apurinic or apyrimidinic site) endonuclease activity"/>
    <property type="evidence" value="ECO:0007669"/>
    <property type="project" value="UniProtKB-EC"/>
</dbReference>
<keyword evidence="5" id="KW-0479">Metal-binding</keyword>
<evidence type="ECO:0000256" key="10">
    <source>
        <dbReference type="ARBA" id="ARBA00023125"/>
    </source>
</evidence>
<proteinExistence type="inferred from homology"/>
<evidence type="ECO:0000256" key="13">
    <source>
        <dbReference type="ARBA" id="ARBA00023268"/>
    </source>
</evidence>
<keyword evidence="8 18" id="KW-0378">Hydrolase</keyword>
<dbReference type="HAMAP" id="MF_00103">
    <property type="entry name" value="Fapy_DNA_glycosyl"/>
    <property type="match status" value="1"/>
</dbReference>
<keyword evidence="14 18" id="KW-0326">Glycosidase</keyword>
<gene>
    <name evidence="18" type="ORF">MNBD_ALPHA09-2270</name>
</gene>
<dbReference type="InterPro" id="IPR000214">
    <property type="entry name" value="Znf_DNA_glyclase/AP_lyase"/>
</dbReference>
<dbReference type="EMBL" id="UOEM01000007">
    <property type="protein sequence ID" value="VAW10203.1"/>
    <property type="molecule type" value="Genomic_DNA"/>
</dbReference>
<evidence type="ECO:0000256" key="1">
    <source>
        <dbReference type="ARBA" id="ARBA00001668"/>
    </source>
</evidence>
<dbReference type="SMART" id="SM00898">
    <property type="entry name" value="Fapy_DNA_glyco"/>
    <property type="match status" value="1"/>
</dbReference>
<dbReference type="PANTHER" id="PTHR22993:SF9">
    <property type="entry name" value="FORMAMIDOPYRIMIDINE-DNA GLYCOSYLASE"/>
    <property type="match status" value="1"/>
</dbReference>
<protein>
    <submittedName>
        <fullName evidence="18">Formamidopyrimidine-DNA glycosylase</fullName>
        <ecNumber evidence="18">3.2.2.23</ecNumber>
    </submittedName>
</protein>
<dbReference type="PROSITE" id="PS51066">
    <property type="entry name" value="ZF_FPG_2"/>
    <property type="match status" value="1"/>
</dbReference>
<dbReference type="GO" id="GO:0008270">
    <property type="term" value="F:zinc ion binding"/>
    <property type="evidence" value="ECO:0007669"/>
    <property type="project" value="UniProtKB-KW"/>
</dbReference>
<comment type="similarity">
    <text evidence="3">Belongs to the FPG family.</text>
</comment>
<dbReference type="Pfam" id="PF01149">
    <property type="entry name" value="Fapy_DNA_glyco"/>
    <property type="match status" value="1"/>
</dbReference>
<dbReference type="SUPFAM" id="SSF81624">
    <property type="entry name" value="N-terminal domain of MutM-like DNA repair proteins"/>
    <property type="match status" value="1"/>
</dbReference>
<evidence type="ECO:0000256" key="15">
    <source>
        <dbReference type="ARBA" id="ARBA00044632"/>
    </source>
</evidence>
<evidence type="ECO:0000256" key="12">
    <source>
        <dbReference type="ARBA" id="ARBA00023239"/>
    </source>
</evidence>